<organism evidence="1 2">
    <name type="scientific">Prunus dulcis</name>
    <name type="common">Almond</name>
    <name type="synonym">Amygdalus dulcis</name>
    <dbReference type="NCBI Taxonomy" id="3755"/>
    <lineage>
        <taxon>Eukaryota</taxon>
        <taxon>Viridiplantae</taxon>
        <taxon>Streptophyta</taxon>
        <taxon>Embryophyta</taxon>
        <taxon>Tracheophyta</taxon>
        <taxon>Spermatophyta</taxon>
        <taxon>Magnoliopsida</taxon>
        <taxon>eudicotyledons</taxon>
        <taxon>Gunneridae</taxon>
        <taxon>Pentapetalae</taxon>
        <taxon>rosids</taxon>
        <taxon>fabids</taxon>
        <taxon>Rosales</taxon>
        <taxon>Rosaceae</taxon>
        <taxon>Amygdaloideae</taxon>
        <taxon>Amygdaleae</taxon>
        <taxon>Prunus</taxon>
    </lineage>
</organism>
<dbReference type="EMBL" id="JAJFAZ020000001">
    <property type="protein sequence ID" value="KAI5356001.1"/>
    <property type="molecule type" value="Genomic_DNA"/>
</dbReference>
<gene>
    <name evidence="1" type="ORF">L3X38_008896</name>
</gene>
<evidence type="ECO:0000313" key="1">
    <source>
        <dbReference type="EMBL" id="KAI5356001.1"/>
    </source>
</evidence>
<sequence>MEDTLLRIMINCSVSGTAKFQVQEEVDEVNSNGRRDNFDCPRPIKKYGDSNWGCRSSKGYQEGEKIQKICFSREYRSSTSTE</sequence>
<name>A0AAD4ZXQ5_PRUDU</name>
<dbReference type="AlphaFoldDB" id="A0AAD4ZXQ5"/>
<comment type="caution">
    <text evidence="1">The sequence shown here is derived from an EMBL/GenBank/DDBJ whole genome shotgun (WGS) entry which is preliminary data.</text>
</comment>
<evidence type="ECO:0000313" key="2">
    <source>
        <dbReference type="Proteomes" id="UP001054821"/>
    </source>
</evidence>
<dbReference type="Proteomes" id="UP001054821">
    <property type="component" value="Chromosome 1"/>
</dbReference>
<keyword evidence="2" id="KW-1185">Reference proteome</keyword>
<reference evidence="1 2" key="1">
    <citation type="journal article" date="2022" name="G3 (Bethesda)">
        <title>Whole-genome sequence and methylome profiling of the almond [Prunus dulcis (Mill.) D.A. Webb] cultivar 'Nonpareil'.</title>
        <authorList>
            <person name="D'Amico-Willman K.M."/>
            <person name="Ouma W.Z."/>
            <person name="Meulia T."/>
            <person name="Sideli G.M."/>
            <person name="Gradziel T.M."/>
            <person name="Fresnedo-Ramirez J."/>
        </authorList>
    </citation>
    <scope>NUCLEOTIDE SEQUENCE [LARGE SCALE GENOMIC DNA]</scope>
    <source>
        <strain evidence="1">Clone GOH B32 T37-40</strain>
    </source>
</reference>
<protein>
    <submittedName>
        <fullName evidence="1">Uncharacterized protein</fullName>
    </submittedName>
</protein>
<proteinExistence type="predicted"/>
<accession>A0AAD4ZXQ5</accession>